<organism evidence="18 19">
    <name type="scientific">Sparus aurata</name>
    <name type="common">Gilthead sea bream</name>
    <dbReference type="NCBI Taxonomy" id="8175"/>
    <lineage>
        <taxon>Eukaryota</taxon>
        <taxon>Metazoa</taxon>
        <taxon>Chordata</taxon>
        <taxon>Craniata</taxon>
        <taxon>Vertebrata</taxon>
        <taxon>Euteleostomi</taxon>
        <taxon>Actinopterygii</taxon>
        <taxon>Neopterygii</taxon>
        <taxon>Teleostei</taxon>
        <taxon>Neoteleostei</taxon>
        <taxon>Acanthomorphata</taxon>
        <taxon>Eupercaria</taxon>
        <taxon>Spariformes</taxon>
        <taxon>Sparidae</taxon>
        <taxon>Sparus</taxon>
    </lineage>
</organism>
<dbReference type="InParanoid" id="A0A671WNB1"/>
<keyword evidence="16" id="KW-1133">Transmembrane helix</keyword>
<dbReference type="GO" id="GO:0005794">
    <property type="term" value="C:Golgi apparatus"/>
    <property type="evidence" value="ECO:0007669"/>
    <property type="project" value="UniProtKB-SubCell"/>
</dbReference>
<evidence type="ECO:0000256" key="16">
    <source>
        <dbReference type="SAM" id="Phobius"/>
    </source>
</evidence>
<dbReference type="InterPro" id="IPR027417">
    <property type="entry name" value="P-loop_NTPase"/>
</dbReference>
<name>A0A671WNB1_SPAAU</name>
<comment type="function">
    <text evidence="13">Exerts an anti-apoptotic effect in the immune system and is involved in responses to infections.</text>
</comment>
<dbReference type="Proteomes" id="UP000472265">
    <property type="component" value="Chromosome 23"/>
</dbReference>
<evidence type="ECO:0000256" key="4">
    <source>
        <dbReference type="ARBA" id="ARBA00004555"/>
    </source>
</evidence>
<dbReference type="Gene3D" id="3.40.50.300">
    <property type="entry name" value="P-loop containing nucleotide triphosphate hydrolases"/>
    <property type="match status" value="1"/>
</dbReference>
<keyword evidence="6" id="KW-0963">Cytoplasm</keyword>
<dbReference type="PROSITE" id="PS51720">
    <property type="entry name" value="G_AIG1"/>
    <property type="match status" value="1"/>
</dbReference>
<keyword evidence="16" id="KW-0472">Membrane</keyword>
<keyword evidence="16" id="KW-0812">Transmembrane</keyword>
<dbReference type="GeneTree" id="ENSGT01120000271858"/>
<dbReference type="GO" id="GO:0005525">
    <property type="term" value="F:GTP binding"/>
    <property type="evidence" value="ECO:0007669"/>
    <property type="project" value="UniProtKB-KW"/>
</dbReference>
<evidence type="ECO:0000256" key="11">
    <source>
        <dbReference type="ARBA" id="ARBA00023128"/>
    </source>
</evidence>
<dbReference type="Pfam" id="PF04548">
    <property type="entry name" value="AIG1"/>
    <property type="match status" value="1"/>
</dbReference>
<comment type="similarity">
    <text evidence="5">Belongs to the TRAFAC class TrmE-Era-EngA-EngB-Septin-like GTPase superfamily. AIG1/Toc34/Toc159-like paraseptin GTPase family. IAN subfamily.</text>
</comment>
<dbReference type="InterPro" id="IPR045058">
    <property type="entry name" value="GIMA/IAN/Toc"/>
</dbReference>
<evidence type="ECO:0000256" key="12">
    <source>
        <dbReference type="ARBA" id="ARBA00023134"/>
    </source>
</evidence>
<reference evidence="18" key="3">
    <citation type="submission" date="2025-09" db="UniProtKB">
        <authorList>
            <consortium name="Ensembl"/>
        </authorList>
    </citation>
    <scope>IDENTIFICATION</scope>
</reference>
<dbReference type="AlphaFoldDB" id="A0A671WNB1"/>
<dbReference type="OMA" id="RVTIHCE"/>
<evidence type="ECO:0000256" key="3">
    <source>
        <dbReference type="ARBA" id="ARBA00004514"/>
    </source>
</evidence>
<dbReference type="Ensembl" id="ENSSAUT00010042374.1">
    <property type="protein sequence ID" value="ENSSAUP00010040216.1"/>
    <property type="gene ID" value="ENSSAUG00010016889.1"/>
</dbReference>
<keyword evidence="10" id="KW-0333">Golgi apparatus</keyword>
<keyword evidence="9" id="KW-0256">Endoplasmic reticulum</keyword>
<keyword evidence="7" id="KW-0677">Repeat</keyword>
<evidence type="ECO:0000313" key="19">
    <source>
        <dbReference type="Proteomes" id="UP000472265"/>
    </source>
</evidence>
<evidence type="ECO:0000313" key="18">
    <source>
        <dbReference type="Ensembl" id="ENSSAUP00010040216.1"/>
    </source>
</evidence>
<keyword evidence="19" id="KW-1185">Reference proteome</keyword>
<feature type="domain" description="AIG1-type G" evidence="17">
    <location>
        <begin position="16"/>
        <end position="213"/>
    </location>
</feature>
<dbReference type="InterPro" id="IPR006703">
    <property type="entry name" value="G_AIG1"/>
</dbReference>
<comment type="subcellular location">
    <subcellularLocation>
        <location evidence="3">Cytoplasm</location>
        <location evidence="3">Cytosol</location>
    </subcellularLocation>
    <subcellularLocation>
        <location evidence="2">Endoplasmic reticulum</location>
    </subcellularLocation>
    <subcellularLocation>
        <location evidence="4">Golgi apparatus</location>
    </subcellularLocation>
    <subcellularLocation>
        <location evidence="1">Mitochondrion</location>
    </subcellularLocation>
</comment>
<sequence length="334" mass="38017">PCDNLHKLWPQLWMTYKPLRIMLLGKCGAGKSSSGNTILGRHVFKSDMKLGAVPIDAGKNFKDVPVAVIDTPGFFEKDRNNNLNVQEVLKSVTLQEDGPHAFVLVVPIARMTQEDQDTNALIETMFGPRVWHYTIVLFTHGDLLNESTINDVITESDDNLRNFIRKCGGGFHVFNNKNSQDQDQVTSFIAKIQTMMALNGGRCYGADLYPKEEKKIRERQISILTERANEISRKEKGLEEHYKGEELEKQRKAVVRKIETEARLAAEKETKRNSKIWKILGYILLIVGICLAVGLQSLWPIVVIVFSLLWIFSEELTSISEKIPRPHEKNKKNE</sequence>
<keyword evidence="8" id="KW-0547">Nucleotide-binding</keyword>
<evidence type="ECO:0000256" key="5">
    <source>
        <dbReference type="ARBA" id="ARBA00008535"/>
    </source>
</evidence>
<evidence type="ECO:0000256" key="15">
    <source>
        <dbReference type="ARBA" id="ARBA00077278"/>
    </source>
</evidence>
<evidence type="ECO:0000259" key="17">
    <source>
        <dbReference type="PROSITE" id="PS51720"/>
    </source>
</evidence>
<evidence type="ECO:0000256" key="10">
    <source>
        <dbReference type="ARBA" id="ARBA00023034"/>
    </source>
</evidence>
<dbReference type="GO" id="GO:0005739">
    <property type="term" value="C:mitochondrion"/>
    <property type="evidence" value="ECO:0007669"/>
    <property type="project" value="UniProtKB-SubCell"/>
</dbReference>
<feature type="transmembrane region" description="Helical" evidence="16">
    <location>
        <begin position="279"/>
        <end position="312"/>
    </location>
</feature>
<protein>
    <recommendedName>
        <fullName evidence="14">GTPase IMAP family member 8</fullName>
    </recommendedName>
    <alternativeName>
        <fullName evidence="15">Immune-associated nucleotide-binding protein 9</fullName>
    </alternativeName>
</protein>
<evidence type="ECO:0000256" key="7">
    <source>
        <dbReference type="ARBA" id="ARBA00022737"/>
    </source>
</evidence>
<evidence type="ECO:0000256" key="2">
    <source>
        <dbReference type="ARBA" id="ARBA00004240"/>
    </source>
</evidence>
<accession>A0A671WNB1</accession>
<reference evidence="18" key="1">
    <citation type="submission" date="2021-04" db="EMBL/GenBank/DDBJ databases">
        <authorList>
            <consortium name="Wellcome Sanger Institute Data Sharing"/>
        </authorList>
    </citation>
    <scope>NUCLEOTIDE SEQUENCE [LARGE SCALE GENOMIC DNA]</scope>
</reference>
<dbReference type="FunFam" id="3.40.50.300:FF:000536">
    <property type="entry name" value="GTPase IMAP family member 8"/>
    <property type="match status" value="1"/>
</dbReference>
<evidence type="ECO:0000256" key="1">
    <source>
        <dbReference type="ARBA" id="ARBA00004173"/>
    </source>
</evidence>
<evidence type="ECO:0000256" key="9">
    <source>
        <dbReference type="ARBA" id="ARBA00022824"/>
    </source>
</evidence>
<dbReference type="GO" id="GO:0005829">
    <property type="term" value="C:cytosol"/>
    <property type="evidence" value="ECO:0007669"/>
    <property type="project" value="UniProtKB-SubCell"/>
</dbReference>
<keyword evidence="11" id="KW-0496">Mitochondrion</keyword>
<evidence type="ECO:0000256" key="6">
    <source>
        <dbReference type="ARBA" id="ARBA00022490"/>
    </source>
</evidence>
<dbReference type="SUPFAM" id="SSF52540">
    <property type="entry name" value="P-loop containing nucleoside triphosphate hydrolases"/>
    <property type="match status" value="1"/>
</dbReference>
<evidence type="ECO:0000256" key="8">
    <source>
        <dbReference type="ARBA" id="ARBA00022741"/>
    </source>
</evidence>
<proteinExistence type="inferred from homology"/>
<dbReference type="FunCoup" id="A0A671WNB1">
    <property type="interactions" value="40"/>
</dbReference>
<reference evidence="18" key="2">
    <citation type="submission" date="2025-08" db="UniProtKB">
        <authorList>
            <consortium name="Ensembl"/>
        </authorList>
    </citation>
    <scope>IDENTIFICATION</scope>
</reference>
<evidence type="ECO:0000256" key="14">
    <source>
        <dbReference type="ARBA" id="ARBA00073539"/>
    </source>
</evidence>
<dbReference type="PANTHER" id="PTHR10903">
    <property type="entry name" value="GTPASE, IMAP FAMILY MEMBER-RELATED"/>
    <property type="match status" value="1"/>
</dbReference>
<dbReference type="GO" id="GO:0005783">
    <property type="term" value="C:endoplasmic reticulum"/>
    <property type="evidence" value="ECO:0007669"/>
    <property type="project" value="UniProtKB-SubCell"/>
</dbReference>
<evidence type="ECO:0000256" key="13">
    <source>
        <dbReference type="ARBA" id="ARBA00056809"/>
    </source>
</evidence>
<dbReference type="PANTHER" id="PTHR10903:SF190">
    <property type="entry name" value="GTPASE IMAP FAMILY MEMBER 4-LIKE"/>
    <property type="match status" value="1"/>
</dbReference>
<keyword evidence="12" id="KW-0342">GTP-binding</keyword>